<dbReference type="InterPro" id="IPR013750">
    <property type="entry name" value="GHMP_kinase_C_dom"/>
</dbReference>
<dbReference type="SUPFAM" id="SSF54211">
    <property type="entry name" value="Ribosomal protein S5 domain 2-like"/>
    <property type="match status" value="1"/>
</dbReference>
<comment type="caution">
    <text evidence="12">The sequence shown here is derived from an EMBL/GenBank/DDBJ whole genome shotgun (WGS) entry which is preliminary data.</text>
</comment>
<keyword evidence="7 9" id="KW-0067">ATP-binding</keyword>
<keyword evidence="4 9" id="KW-0808">Transferase</keyword>
<comment type="function">
    <text evidence="9">Catalyzes the phosphorylation of the position 2 hydroxy group of 4-diphosphocytidyl-2C-methyl-D-erythritol.</text>
</comment>
<evidence type="ECO:0000259" key="10">
    <source>
        <dbReference type="Pfam" id="PF00288"/>
    </source>
</evidence>
<dbReference type="InterPro" id="IPR020568">
    <property type="entry name" value="Ribosomal_Su5_D2-typ_SF"/>
</dbReference>
<evidence type="ECO:0000256" key="8">
    <source>
        <dbReference type="ARBA" id="ARBA00032554"/>
    </source>
</evidence>
<accession>A0ABT7C022</accession>
<comment type="catalytic activity">
    <reaction evidence="9">
        <text>4-CDP-2-C-methyl-D-erythritol + ATP = 4-CDP-2-C-methyl-D-erythritol 2-phosphate + ADP + H(+)</text>
        <dbReference type="Rhea" id="RHEA:18437"/>
        <dbReference type="ChEBI" id="CHEBI:15378"/>
        <dbReference type="ChEBI" id="CHEBI:30616"/>
        <dbReference type="ChEBI" id="CHEBI:57823"/>
        <dbReference type="ChEBI" id="CHEBI:57919"/>
        <dbReference type="ChEBI" id="CHEBI:456216"/>
        <dbReference type="EC" id="2.7.1.148"/>
    </reaction>
</comment>
<dbReference type="EMBL" id="JAQOSQ010000020">
    <property type="protein sequence ID" value="MDJ1184802.1"/>
    <property type="molecule type" value="Genomic_DNA"/>
</dbReference>
<dbReference type="InterPro" id="IPR036554">
    <property type="entry name" value="GHMP_kinase_C_sf"/>
</dbReference>
<dbReference type="SUPFAM" id="SSF55060">
    <property type="entry name" value="GHMP Kinase, C-terminal domain"/>
    <property type="match status" value="1"/>
</dbReference>
<evidence type="ECO:0000256" key="5">
    <source>
        <dbReference type="ARBA" id="ARBA00022741"/>
    </source>
</evidence>
<dbReference type="Pfam" id="PF08544">
    <property type="entry name" value="GHMP_kinases_C"/>
    <property type="match status" value="1"/>
</dbReference>
<evidence type="ECO:0000256" key="1">
    <source>
        <dbReference type="ARBA" id="ARBA00009684"/>
    </source>
</evidence>
<sequence length="313" mass="33915">MHSYTLLAAAKINLYLEIVGDRADGFHELAMIMQSVNLCDRITIEPSDTDSIRVTCNHPDVPNNSSNLAYRAADLMRSQFPDTFAKYGGVNITIDKSIPVAAGLAGGSSNAAAVLVGMDLLWNLGLTQGECERLGAQLGSDIPFCVRGGTALATGRGEKLSPLPDLEDLYVVLAKYESIAISTGWAYQTYRQTYEAEYIRDPESIVAYGKKVHSGKIVQAIAHHNYSTIAAELRNDFEKIVLPEHPRLQTLKEEFLQAGALGTLMSGSGSTIFAIAQSQDKADAIKSHVETTLNSPDLNLWVARFAPAGIRVI</sequence>
<feature type="active site" evidence="9">
    <location>
        <position position="141"/>
    </location>
</feature>
<keyword evidence="6 9" id="KW-0418">Kinase</keyword>
<dbReference type="PANTHER" id="PTHR43527:SF2">
    <property type="entry name" value="4-DIPHOSPHOCYTIDYL-2-C-METHYL-D-ERYTHRITOL KINASE, CHLOROPLASTIC"/>
    <property type="match status" value="1"/>
</dbReference>
<evidence type="ECO:0000256" key="3">
    <source>
        <dbReference type="ARBA" id="ARBA00017473"/>
    </source>
</evidence>
<proteinExistence type="inferred from homology"/>
<dbReference type="GO" id="GO:0050515">
    <property type="term" value="F:4-(cytidine 5'-diphospho)-2-C-methyl-D-erythritol kinase activity"/>
    <property type="evidence" value="ECO:0007669"/>
    <property type="project" value="UniProtKB-EC"/>
</dbReference>
<dbReference type="Gene3D" id="3.30.70.890">
    <property type="entry name" value="GHMP kinase, C-terminal domain"/>
    <property type="match status" value="1"/>
</dbReference>
<feature type="domain" description="GHMP kinase C-terminal" evidence="11">
    <location>
        <begin position="218"/>
        <end position="290"/>
    </location>
</feature>
<dbReference type="PANTHER" id="PTHR43527">
    <property type="entry name" value="4-DIPHOSPHOCYTIDYL-2-C-METHYL-D-ERYTHRITOL KINASE, CHLOROPLASTIC"/>
    <property type="match status" value="1"/>
</dbReference>
<dbReference type="EC" id="2.7.1.148" evidence="2 9"/>
<keyword evidence="13" id="KW-1185">Reference proteome</keyword>
<evidence type="ECO:0000256" key="6">
    <source>
        <dbReference type="ARBA" id="ARBA00022777"/>
    </source>
</evidence>
<organism evidence="12 13">
    <name type="scientific">Roseofilum casamattae BLCC-M143</name>
    <dbReference type="NCBI Taxonomy" id="3022442"/>
    <lineage>
        <taxon>Bacteria</taxon>
        <taxon>Bacillati</taxon>
        <taxon>Cyanobacteriota</taxon>
        <taxon>Cyanophyceae</taxon>
        <taxon>Desertifilales</taxon>
        <taxon>Desertifilaceae</taxon>
        <taxon>Roseofilum</taxon>
        <taxon>Roseofilum casamattae</taxon>
    </lineage>
</organism>
<evidence type="ECO:0000313" key="13">
    <source>
        <dbReference type="Proteomes" id="UP001232992"/>
    </source>
</evidence>
<protein>
    <recommendedName>
        <fullName evidence="3 9">4-diphosphocytidyl-2-C-methyl-D-erythritol kinase</fullName>
        <shortName evidence="9">CMK</shortName>
        <ecNumber evidence="2 9">2.7.1.148</ecNumber>
    </recommendedName>
    <alternativeName>
        <fullName evidence="8 9">4-(cytidine-5'-diphospho)-2-C-methyl-D-erythritol kinase</fullName>
    </alternativeName>
</protein>
<dbReference type="InterPro" id="IPR014721">
    <property type="entry name" value="Ribsml_uS5_D2-typ_fold_subgr"/>
</dbReference>
<dbReference type="InterPro" id="IPR004424">
    <property type="entry name" value="IspE"/>
</dbReference>
<dbReference type="Gene3D" id="3.30.230.10">
    <property type="match status" value="1"/>
</dbReference>
<feature type="binding site" evidence="9">
    <location>
        <begin position="99"/>
        <end position="109"/>
    </location>
    <ligand>
        <name>ATP</name>
        <dbReference type="ChEBI" id="CHEBI:30616"/>
    </ligand>
</feature>
<gene>
    <name evidence="9 12" type="primary">ispE</name>
    <name evidence="12" type="ORF">PMH09_16560</name>
</gene>
<keyword evidence="5 9" id="KW-0547">Nucleotide-binding</keyword>
<evidence type="ECO:0000256" key="4">
    <source>
        <dbReference type="ARBA" id="ARBA00022679"/>
    </source>
</evidence>
<comment type="pathway">
    <text evidence="9">Isoprenoid biosynthesis; isopentenyl diphosphate biosynthesis via DXP pathway; isopentenyl diphosphate from 1-deoxy-D-xylulose 5-phosphate: step 3/6.</text>
</comment>
<reference evidence="12 13" key="1">
    <citation type="submission" date="2023-01" db="EMBL/GenBank/DDBJ databases">
        <title>Novel diversity within Roseofilum (Cyanobacteria; Desertifilaceae) from marine benthic mats with descriptions of four novel species.</title>
        <authorList>
            <person name="Wang Y."/>
            <person name="Berthold D.E."/>
            <person name="Hu J."/>
            <person name="Lefler F.W."/>
            <person name="Laughinghouse H.D. IV."/>
        </authorList>
    </citation>
    <scope>NUCLEOTIDE SEQUENCE [LARGE SCALE GENOMIC DNA]</scope>
    <source>
        <strain evidence="12 13">BLCC-M143</strain>
    </source>
</reference>
<name>A0ABT7C022_9CYAN</name>
<comment type="similarity">
    <text evidence="1 9">Belongs to the GHMP kinase family. IspE subfamily.</text>
</comment>
<evidence type="ECO:0000256" key="2">
    <source>
        <dbReference type="ARBA" id="ARBA00012052"/>
    </source>
</evidence>
<dbReference type="Pfam" id="PF00288">
    <property type="entry name" value="GHMP_kinases_N"/>
    <property type="match status" value="1"/>
</dbReference>
<dbReference type="Proteomes" id="UP001232992">
    <property type="component" value="Unassembled WGS sequence"/>
</dbReference>
<evidence type="ECO:0000256" key="7">
    <source>
        <dbReference type="ARBA" id="ARBA00022840"/>
    </source>
</evidence>
<evidence type="ECO:0000256" key="9">
    <source>
        <dbReference type="HAMAP-Rule" id="MF_00061"/>
    </source>
</evidence>
<dbReference type="PIRSF" id="PIRSF010376">
    <property type="entry name" value="IspE"/>
    <property type="match status" value="1"/>
</dbReference>
<dbReference type="HAMAP" id="MF_00061">
    <property type="entry name" value="IspE"/>
    <property type="match status" value="1"/>
</dbReference>
<dbReference type="InterPro" id="IPR006204">
    <property type="entry name" value="GHMP_kinase_N_dom"/>
</dbReference>
<evidence type="ECO:0000259" key="11">
    <source>
        <dbReference type="Pfam" id="PF08544"/>
    </source>
</evidence>
<dbReference type="RefSeq" id="WP_283759457.1">
    <property type="nucleotide sequence ID" value="NZ_JAQOSQ010000020.1"/>
</dbReference>
<keyword evidence="9" id="KW-0414">Isoprene biosynthesis</keyword>
<feature type="domain" description="GHMP kinase N-terminal" evidence="10">
    <location>
        <begin position="67"/>
        <end position="149"/>
    </location>
</feature>
<feature type="active site" evidence="9">
    <location>
        <position position="11"/>
    </location>
</feature>
<evidence type="ECO:0000313" key="12">
    <source>
        <dbReference type="EMBL" id="MDJ1184802.1"/>
    </source>
</evidence>
<dbReference type="NCBIfam" id="TIGR00154">
    <property type="entry name" value="ispE"/>
    <property type="match status" value="1"/>
</dbReference>